<dbReference type="GO" id="GO:0006886">
    <property type="term" value="P:intracellular protein transport"/>
    <property type="evidence" value="ECO:0007669"/>
    <property type="project" value="InterPro"/>
</dbReference>
<reference evidence="1" key="1">
    <citation type="submission" date="2013-07" db="EMBL/GenBank/DDBJ databases">
        <authorList>
            <person name="Geib S."/>
        </authorList>
    </citation>
    <scope>NUCLEOTIDE SEQUENCE</scope>
</reference>
<reference evidence="1" key="2">
    <citation type="journal article" date="2014" name="BMC Genomics">
        <title>A genomic perspective to assessing quality of mass-reared SIT flies used in Mediterranean fruit fly (Ceratitis capitata) eradication in California.</title>
        <authorList>
            <person name="Calla B."/>
            <person name="Hall B."/>
            <person name="Hou S."/>
            <person name="Geib S.M."/>
        </authorList>
    </citation>
    <scope>NUCLEOTIDE SEQUENCE</scope>
</reference>
<dbReference type="AlphaFoldDB" id="W8BB17"/>
<dbReference type="OrthoDB" id="7103806at2759"/>
<dbReference type="GO" id="GO:0043161">
    <property type="term" value="P:proteasome-mediated ubiquitin-dependent protein catabolic process"/>
    <property type="evidence" value="ECO:0007669"/>
    <property type="project" value="TreeGrafter"/>
</dbReference>
<evidence type="ECO:0000313" key="1">
    <source>
        <dbReference type="EMBL" id="JAB95887.1"/>
    </source>
</evidence>
<proteinExistence type="evidence at transcript level"/>
<dbReference type="GO" id="GO:1990756">
    <property type="term" value="F:ubiquitin-like ligase-substrate adaptor activity"/>
    <property type="evidence" value="ECO:0007669"/>
    <property type="project" value="TreeGrafter"/>
</dbReference>
<accession>W8BB17</accession>
<organism evidence="1">
    <name type="scientific">Ceratitis capitata</name>
    <name type="common">Mediterranean fruit fly</name>
    <name type="synonym">Tephritis capitata</name>
    <dbReference type="NCBI Taxonomy" id="7213"/>
    <lineage>
        <taxon>Eukaryota</taxon>
        <taxon>Metazoa</taxon>
        <taxon>Ecdysozoa</taxon>
        <taxon>Arthropoda</taxon>
        <taxon>Hexapoda</taxon>
        <taxon>Insecta</taxon>
        <taxon>Pterygota</taxon>
        <taxon>Neoptera</taxon>
        <taxon>Endopterygota</taxon>
        <taxon>Diptera</taxon>
        <taxon>Brachycera</taxon>
        <taxon>Muscomorpha</taxon>
        <taxon>Tephritoidea</taxon>
        <taxon>Tephritidae</taxon>
        <taxon>Ceratitis</taxon>
        <taxon>Ceratitis</taxon>
    </lineage>
</organism>
<dbReference type="EMBL" id="GAMC01010668">
    <property type="protein sequence ID" value="JAB95887.1"/>
    <property type="molecule type" value="mRNA"/>
</dbReference>
<dbReference type="InterPro" id="IPR042476">
    <property type="entry name" value="APPBP2"/>
</dbReference>
<dbReference type="GO" id="GO:0031462">
    <property type="term" value="C:Cul2-RING ubiquitin ligase complex"/>
    <property type="evidence" value="ECO:0007669"/>
    <property type="project" value="TreeGrafter"/>
</dbReference>
<protein>
    <submittedName>
        <fullName evidence="1">Amyloid protein-binding protein 2</fullName>
    </submittedName>
</protein>
<dbReference type="PANTHER" id="PTHR46575">
    <property type="entry name" value="AMYLOID PROTEIN-BINDING PROTEIN 2"/>
    <property type="match status" value="1"/>
</dbReference>
<sequence>MADSIRSPCTPSTLYKLSLRAYVSTLGSKPQGRPWKLDHLPLAIIADINIRMSKKEEYRDILQEVLSDLETFENLLRYEPVRQKLFICMGTLMGNGKPLATRLQKNFTMRYRRKCEKNLEVHKFGENSTTHTLEDTDMVPEENLNVFSYFTPYVNYVLDDEIFDAKAVDFGLRLGTFLCEGGWVTDSIQVLQCVAAKVCSTPIDVTNIAVCLDCLQRLLQAETVICEFKAAKRTFQEIQKIIKTYSEDKIPPSLLTQIYTRFSVLSFARSEYGNSQKWSMFAIRSLKESMPERIIVDALRQAARVCVVKRDFSRANLLINQAVSRAKYVFQINSYIHIIFDPVICP</sequence>
<name>W8BB17_CERCA</name>
<gene>
    <name evidence="1" type="primary">APBP2</name>
</gene>
<dbReference type="PANTHER" id="PTHR46575:SF1">
    <property type="entry name" value="AMYLOID PROTEIN-BINDING PROTEIN 2"/>
    <property type="match status" value="1"/>
</dbReference>